<evidence type="ECO:0000256" key="2">
    <source>
        <dbReference type="ARBA" id="ARBA00022694"/>
    </source>
</evidence>
<comment type="caution">
    <text evidence="4">Lacks conserved residue(s) required for the propagation of feature annotation.</text>
</comment>
<evidence type="ECO:0000313" key="9">
    <source>
        <dbReference type="EMBL" id="SMG59339.1"/>
    </source>
</evidence>
<reference evidence="9 10" key="1">
    <citation type="submission" date="2017-04" db="EMBL/GenBank/DDBJ databases">
        <authorList>
            <person name="Afonso C.L."/>
            <person name="Miller P.J."/>
            <person name="Scott M.A."/>
            <person name="Spackman E."/>
            <person name="Goraichik I."/>
            <person name="Dimitrov K.M."/>
            <person name="Suarez D.L."/>
            <person name="Swayne D.E."/>
        </authorList>
    </citation>
    <scope>NUCLEOTIDE SEQUENCE [LARGE SCALE GENOMIC DNA]</scope>
    <source>
        <strain evidence="9 10">11</strain>
    </source>
</reference>
<dbReference type="InterPro" id="IPR020103">
    <property type="entry name" value="PsdUridine_synth_cat_dom_sf"/>
</dbReference>
<feature type="binding site" evidence="4 6">
    <location>
        <position position="110"/>
    </location>
    <ligand>
        <name>substrate</name>
    </ligand>
</feature>
<dbReference type="GO" id="GO:0160147">
    <property type="term" value="F:tRNA pseudouridine(38-40) synthase activity"/>
    <property type="evidence" value="ECO:0007669"/>
    <property type="project" value="UniProtKB-EC"/>
</dbReference>
<evidence type="ECO:0000256" key="5">
    <source>
        <dbReference type="PIRSR" id="PIRSR001430-1"/>
    </source>
</evidence>
<dbReference type="EMBL" id="FXAZ01000012">
    <property type="protein sequence ID" value="SMG59339.1"/>
    <property type="molecule type" value="Genomic_DNA"/>
</dbReference>
<feature type="domain" description="Pseudouridine synthase I TruA alpha/beta" evidence="8">
    <location>
        <begin position="8"/>
        <end position="104"/>
    </location>
</feature>
<dbReference type="PANTHER" id="PTHR11142">
    <property type="entry name" value="PSEUDOURIDYLATE SYNTHASE"/>
    <property type="match status" value="1"/>
</dbReference>
<evidence type="ECO:0000256" key="7">
    <source>
        <dbReference type="RuleBase" id="RU003792"/>
    </source>
</evidence>
<dbReference type="STRING" id="1852522.SAMN06295960_4925"/>
<proteinExistence type="inferred from homology"/>
<dbReference type="InterPro" id="IPR001406">
    <property type="entry name" value="PsdUridine_synth_TruA"/>
</dbReference>
<keyword evidence="3 4" id="KW-0413">Isomerase</keyword>
<protein>
    <recommendedName>
        <fullName evidence="4">tRNA pseudouridine synthase A</fullName>
        <ecNumber evidence="4">5.4.99.12</ecNumber>
    </recommendedName>
    <alternativeName>
        <fullName evidence="4">tRNA pseudouridine(38-40) synthase</fullName>
    </alternativeName>
    <alternativeName>
        <fullName evidence="4">tRNA pseudouridylate synthase I</fullName>
    </alternativeName>
    <alternativeName>
        <fullName evidence="4">tRNA-uridine isomerase I</fullName>
    </alternativeName>
</protein>
<dbReference type="Gene3D" id="3.30.70.660">
    <property type="entry name" value="Pseudouridine synthase I, catalytic domain, C-terminal subdomain"/>
    <property type="match status" value="1"/>
</dbReference>
<dbReference type="FunFam" id="3.30.70.580:FF:000001">
    <property type="entry name" value="tRNA pseudouridine synthase A"/>
    <property type="match status" value="1"/>
</dbReference>
<keyword evidence="10" id="KW-1185">Reference proteome</keyword>
<dbReference type="InterPro" id="IPR020097">
    <property type="entry name" value="PsdUridine_synth_TruA_a/b_dom"/>
</dbReference>
<dbReference type="Proteomes" id="UP000193834">
    <property type="component" value="Unassembled WGS sequence"/>
</dbReference>
<dbReference type="PIRSF" id="PIRSF001430">
    <property type="entry name" value="tRNA_psdUrid_synth"/>
    <property type="match status" value="1"/>
</dbReference>
<dbReference type="Pfam" id="PF01416">
    <property type="entry name" value="PseudoU_synth_1"/>
    <property type="match status" value="2"/>
</dbReference>
<dbReference type="EC" id="5.4.99.12" evidence="4"/>
<name>A0A1X7M1X7_9BACL</name>
<evidence type="ECO:0000256" key="4">
    <source>
        <dbReference type="HAMAP-Rule" id="MF_00171"/>
    </source>
</evidence>
<feature type="active site" description="Nucleophile" evidence="4 5">
    <location>
        <position position="52"/>
    </location>
</feature>
<keyword evidence="2 4" id="KW-0819">tRNA processing</keyword>
<evidence type="ECO:0000313" key="10">
    <source>
        <dbReference type="Proteomes" id="UP000193834"/>
    </source>
</evidence>
<dbReference type="SUPFAM" id="SSF55120">
    <property type="entry name" value="Pseudouridine synthase"/>
    <property type="match status" value="1"/>
</dbReference>
<comment type="catalytic activity">
    <reaction evidence="4 7">
        <text>uridine(38/39/40) in tRNA = pseudouridine(38/39/40) in tRNA</text>
        <dbReference type="Rhea" id="RHEA:22376"/>
        <dbReference type="Rhea" id="RHEA-COMP:10085"/>
        <dbReference type="Rhea" id="RHEA-COMP:10087"/>
        <dbReference type="ChEBI" id="CHEBI:65314"/>
        <dbReference type="ChEBI" id="CHEBI:65315"/>
        <dbReference type="EC" id="5.4.99.12"/>
    </reaction>
</comment>
<dbReference type="Gene3D" id="3.30.70.580">
    <property type="entry name" value="Pseudouridine synthase I, catalytic domain, N-terminal subdomain"/>
    <property type="match status" value="1"/>
</dbReference>
<gene>
    <name evidence="4" type="primary">truA</name>
    <name evidence="9" type="ORF">SAMN06295960_4925</name>
</gene>
<comment type="function">
    <text evidence="4">Formation of pseudouridine at positions 38, 39 and 40 in the anticodon stem and loop of transfer RNAs.</text>
</comment>
<feature type="domain" description="Pseudouridine synthase I TruA alpha/beta" evidence="8">
    <location>
        <begin position="143"/>
        <end position="253"/>
    </location>
</feature>
<dbReference type="OrthoDB" id="9811823at2"/>
<evidence type="ECO:0000256" key="3">
    <source>
        <dbReference type="ARBA" id="ARBA00023235"/>
    </source>
</evidence>
<organism evidence="9 10">
    <name type="scientific">Paenibacillus aquistagni</name>
    <dbReference type="NCBI Taxonomy" id="1852522"/>
    <lineage>
        <taxon>Bacteria</taxon>
        <taxon>Bacillati</taxon>
        <taxon>Bacillota</taxon>
        <taxon>Bacilli</taxon>
        <taxon>Bacillales</taxon>
        <taxon>Paenibacillaceae</taxon>
        <taxon>Paenibacillus</taxon>
    </lineage>
</organism>
<dbReference type="CDD" id="cd02570">
    <property type="entry name" value="PseudoU_synth_EcTruA"/>
    <property type="match status" value="1"/>
</dbReference>
<evidence type="ECO:0000256" key="1">
    <source>
        <dbReference type="ARBA" id="ARBA00009375"/>
    </source>
</evidence>
<dbReference type="GO" id="GO:0003723">
    <property type="term" value="F:RNA binding"/>
    <property type="evidence" value="ECO:0007669"/>
    <property type="project" value="InterPro"/>
</dbReference>
<dbReference type="HAMAP" id="MF_00171">
    <property type="entry name" value="TruA"/>
    <property type="match status" value="1"/>
</dbReference>
<evidence type="ECO:0000256" key="6">
    <source>
        <dbReference type="PIRSR" id="PIRSR001430-2"/>
    </source>
</evidence>
<dbReference type="InterPro" id="IPR020095">
    <property type="entry name" value="PsdUridine_synth_TruA_C"/>
</dbReference>
<accession>A0A1X7M1X7</accession>
<dbReference type="InterPro" id="IPR020094">
    <property type="entry name" value="TruA/RsuA/RluB/E/F_N"/>
</dbReference>
<dbReference type="RefSeq" id="WP_085499044.1">
    <property type="nucleotide sequence ID" value="NZ_FXAZ01000012.1"/>
</dbReference>
<sequence length="258" mass="29352">MRNIGMTVAYEGNAYCGFQAQPEDPTVQGCIEMVLKQLTGDTISILASGRTDAGVHAQGQVFNFLTESQIPVERWMIAMNSRLPKDIVITEVWEAPLDFHARYSAKRKTYRYSIYSERVPDLFTRRTELFHPRPLKIDAMKEAMSHFEGEHDFTSFASPKSTKTSNIRTIYQSWLEHEPSYTGHPDRGRIHLFITGNGFLYNMVRIIAGTILQVGQGKRSPDQIPEIIQARDRHKAGPTAVPCGLMLWKVEYDGSERL</sequence>
<dbReference type="NCBIfam" id="TIGR00071">
    <property type="entry name" value="hisT_truA"/>
    <property type="match status" value="1"/>
</dbReference>
<comment type="similarity">
    <text evidence="1 4 7">Belongs to the tRNA pseudouridine synthase TruA family.</text>
</comment>
<dbReference type="PANTHER" id="PTHR11142:SF0">
    <property type="entry name" value="TRNA PSEUDOURIDINE SYNTHASE-LIKE 1"/>
    <property type="match status" value="1"/>
</dbReference>
<dbReference type="AlphaFoldDB" id="A0A1X7M1X7"/>
<dbReference type="GO" id="GO:0031119">
    <property type="term" value="P:tRNA pseudouridine synthesis"/>
    <property type="evidence" value="ECO:0007669"/>
    <property type="project" value="UniProtKB-UniRule"/>
</dbReference>
<evidence type="ECO:0000259" key="8">
    <source>
        <dbReference type="Pfam" id="PF01416"/>
    </source>
</evidence>
<comment type="subunit">
    <text evidence="4">Homodimer.</text>
</comment>